<dbReference type="EMBL" id="JAUSVS010000010">
    <property type="protein sequence ID" value="MDQ0466225.1"/>
    <property type="molecule type" value="Genomic_DNA"/>
</dbReference>
<sequence>MAKTELRKSLEIEAAEGSEPSSIVMRLLESSELSYVSGGSHIQSGGGSFTQNAGTHTQTGTGSFTQNAGGYNQSSSGNYSKYSWDDYLEGDG</sequence>
<comment type="caution">
    <text evidence="2">The sequence shown here is derived from an EMBL/GenBank/DDBJ whole genome shotgun (WGS) entry which is preliminary data.</text>
</comment>
<evidence type="ECO:0000313" key="2">
    <source>
        <dbReference type="EMBL" id="MDQ0466225.1"/>
    </source>
</evidence>
<protein>
    <submittedName>
        <fullName evidence="2">Uncharacterized protein</fullName>
    </submittedName>
</protein>
<evidence type="ECO:0000313" key="3">
    <source>
        <dbReference type="Proteomes" id="UP001228905"/>
    </source>
</evidence>
<gene>
    <name evidence="2" type="ORF">QO010_004018</name>
</gene>
<name>A0ABU0IW26_9CAUL</name>
<feature type="region of interest" description="Disordered" evidence="1">
    <location>
        <begin position="37"/>
        <end position="92"/>
    </location>
</feature>
<keyword evidence="3" id="KW-1185">Reference proteome</keyword>
<dbReference type="RefSeq" id="WP_307352167.1">
    <property type="nucleotide sequence ID" value="NZ_JAUSVS010000010.1"/>
</dbReference>
<accession>A0ABU0IW26</accession>
<proteinExistence type="predicted"/>
<reference evidence="2 3" key="1">
    <citation type="submission" date="2023-07" db="EMBL/GenBank/DDBJ databases">
        <title>Genomic Encyclopedia of Type Strains, Phase IV (KMG-IV): sequencing the most valuable type-strain genomes for metagenomic binning, comparative biology and taxonomic classification.</title>
        <authorList>
            <person name="Goeker M."/>
        </authorList>
    </citation>
    <scope>NUCLEOTIDE SEQUENCE [LARGE SCALE GENOMIC DNA]</scope>
    <source>
        <strain evidence="2 3">DSM 18695</strain>
    </source>
</reference>
<evidence type="ECO:0000256" key="1">
    <source>
        <dbReference type="SAM" id="MobiDB-lite"/>
    </source>
</evidence>
<feature type="compositionally biased region" description="Polar residues" evidence="1">
    <location>
        <begin position="49"/>
        <end position="66"/>
    </location>
</feature>
<feature type="compositionally biased region" description="Low complexity" evidence="1">
    <location>
        <begin position="67"/>
        <end position="82"/>
    </location>
</feature>
<dbReference type="Proteomes" id="UP001228905">
    <property type="component" value="Unassembled WGS sequence"/>
</dbReference>
<organism evidence="2 3">
    <name type="scientific">Caulobacter ginsengisoli</name>
    <dbReference type="NCBI Taxonomy" id="400775"/>
    <lineage>
        <taxon>Bacteria</taxon>
        <taxon>Pseudomonadati</taxon>
        <taxon>Pseudomonadota</taxon>
        <taxon>Alphaproteobacteria</taxon>
        <taxon>Caulobacterales</taxon>
        <taxon>Caulobacteraceae</taxon>
        <taxon>Caulobacter</taxon>
    </lineage>
</organism>